<keyword evidence="7" id="KW-0732">Signal</keyword>
<feature type="domain" description="PPIase cyclophilin-type" evidence="9">
    <location>
        <begin position="34"/>
        <end position="166"/>
    </location>
</feature>
<organism evidence="10 11">
    <name type="scientific">Paenimyroides ummariense</name>
    <dbReference type="NCBI Taxonomy" id="913024"/>
    <lineage>
        <taxon>Bacteria</taxon>
        <taxon>Pseudomonadati</taxon>
        <taxon>Bacteroidota</taxon>
        <taxon>Flavobacteriia</taxon>
        <taxon>Flavobacteriales</taxon>
        <taxon>Flavobacteriaceae</taxon>
        <taxon>Paenimyroides</taxon>
    </lineage>
</organism>
<dbReference type="Gene3D" id="3.10.50.40">
    <property type="match status" value="1"/>
</dbReference>
<dbReference type="InterPro" id="IPR020892">
    <property type="entry name" value="Cyclophilin-type_PPIase_CS"/>
</dbReference>
<evidence type="ECO:0000256" key="4">
    <source>
        <dbReference type="ARBA" id="ARBA00023110"/>
    </source>
</evidence>
<evidence type="ECO:0000256" key="1">
    <source>
        <dbReference type="ARBA" id="ARBA00000971"/>
    </source>
</evidence>
<dbReference type="PROSITE" id="PS50072">
    <property type="entry name" value="CSA_PPIASE_2"/>
    <property type="match status" value="1"/>
</dbReference>
<evidence type="ECO:0000259" key="9">
    <source>
        <dbReference type="PROSITE" id="PS50072"/>
    </source>
</evidence>
<dbReference type="InterPro" id="IPR029000">
    <property type="entry name" value="Cyclophilin-like_dom_sf"/>
</dbReference>
<dbReference type="EC" id="5.2.1.8" evidence="3 6"/>
<dbReference type="SUPFAM" id="SSF54534">
    <property type="entry name" value="FKBP-like"/>
    <property type="match status" value="1"/>
</dbReference>
<comment type="similarity">
    <text evidence="2">Belongs to the cyclophilin-type PPIase family.</text>
</comment>
<accession>A0A1I5C1J3</accession>
<evidence type="ECO:0000256" key="7">
    <source>
        <dbReference type="SAM" id="SignalP"/>
    </source>
</evidence>
<dbReference type="Proteomes" id="UP000199036">
    <property type="component" value="Unassembled WGS sequence"/>
</dbReference>
<dbReference type="Gene3D" id="2.40.100.10">
    <property type="entry name" value="Cyclophilin-like"/>
    <property type="match status" value="1"/>
</dbReference>
<evidence type="ECO:0000313" key="10">
    <source>
        <dbReference type="EMBL" id="SFN80879.1"/>
    </source>
</evidence>
<reference evidence="11" key="1">
    <citation type="submission" date="2016-10" db="EMBL/GenBank/DDBJ databases">
        <authorList>
            <person name="Varghese N."/>
            <person name="Submissions S."/>
        </authorList>
    </citation>
    <scope>NUCLEOTIDE SEQUENCE [LARGE SCALE GENOMIC DNA]</scope>
    <source>
        <strain evidence="11">DS-12</strain>
    </source>
</reference>
<dbReference type="InterPro" id="IPR044666">
    <property type="entry name" value="Cyclophilin_A-like"/>
</dbReference>
<evidence type="ECO:0000313" key="11">
    <source>
        <dbReference type="Proteomes" id="UP000199036"/>
    </source>
</evidence>
<dbReference type="Pfam" id="PF00160">
    <property type="entry name" value="Pro_isomerase"/>
    <property type="match status" value="1"/>
</dbReference>
<dbReference type="AlphaFoldDB" id="A0A1I5C1J3"/>
<dbReference type="PROSITE" id="PS00170">
    <property type="entry name" value="CSA_PPIASE_1"/>
    <property type="match status" value="1"/>
</dbReference>
<evidence type="ECO:0000256" key="5">
    <source>
        <dbReference type="ARBA" id="ARBA00023235"/>
    </source>
</evidence>
<dbReference type="STRING" id="913024.SAMN05421741_11158"/>
<name>A0A1I5C1J3_9FLAO</name>
<keyword evidence="4 6" id="KW-0697">Rotamase</keyword>
<sequence>MKKLLFAFALISTQAFAQTKLADGMYANFVTKKGTITTQLYYNETPLTVANFVALAEGTHPQVKSEYKGKPFYNGLKFHRVIANFMIQGGDPKGDGSGEPGYLFADEIVPTLKHDGPGVLSMANRGPATNGSQFFITHVATPHLDGRHTVFGKVVDGQKIVDAIEQNDVIEKVEIVRVGKDAKKFNAAKTFTETLEKAKKADELKKKQAEALKIESKKMFDDYLAKATAYPSGIKMYVVEKGAGIKPTEGENIHFDYAGYLADGTLFDTGIEALAEKHGILNPQRKNANAYQPLDYTFGNKGGFIEGMTEGLLQLNKGDKAYIFIPSNLGYGERAMGPIPANSNLVFYVDIKP</sequence>
<keyword evidence="5 6" id="KW-0413">Isomerase</keyword>
<dbReference type="PROSITE" id="PS50059">
    <property type="entry name" value="FKBP_PPIASE"/>
    <property type="match status" value="1"/>
</dbReference>
<evidence type="ECO:0000256" key="2">
    <source>
        <dbReference type="ARBA" id="ARBA00007365"/>
    </source>
</evidence>
<feature type="signal peptide" evidence="7">
    <location>
        <begin position="1"/>
        <end position="17"/>
    </location>
</feature>
<dbReference type="GO" id="GO:0006457">
    <property type="term" value="P:protein folding"/>
    <property type="evidence" value="ECO:0007669"/>
    <property type="project" value="InterPro"/>
</dbReference>
<gene>
    <name evidence="10" type="ORF">SAMN05421741_11158</name>
</gene>
<evidence type="ECO:0000259" key="8">
    <source>
        <dbReference type="PROSITE" id="PS50059"/>
    </source>
</evidence>
<dbReference type="PANTHER" id="PTHR45625">
    <property type="entry name" value="PEPTIDYL-PROLYL CIS-TRANS ISOMERASE-RELATED"/>
    <property type="match status" value="1"/>
</dbReference>
<dbReference type="SUPFAM" id="SSF50891">
    <property type="entry name" value="Cyclophilin-like"/>
    <property type="match status" value="1"/>
</dbReference>
<dbReference type="Pfam" id="PF00254">
    <property type="entry name" value="FKBP_C"/>
    <property type="match status" value="1"/>
</dbReference>
<feature type="chain" id="PRO_5011796627" description="peptidylprolyl isomerase" evidence="7">
    <location>
        <begin position="18"/>
        <end position="353"/>
    </location>
</feature>
<keyword evidence="11" id="KW-1185">Reference proteome</keyword>
<comment type="catalytic activity">
    <reaction evidence="1 6">
        <text>[protein]-peptidylproline (omega=180) = [protein]-peptidylproline (omega=0)</text>
        <dbReference type="Rhea" id="RHEA:16237"/>
        <dbReference type="Rhea" id="RHEA-COMP:10747"/>
        <dbReference type="Rhea" id="RHEA-COMP:10748"/>
        <dbReference type="ChEBI" id="CHEBI:83833"/>
        <dbReference type="ChEBI" id="CHEBI:83834"/>
        <dbReference type="EC" id="5.2.1.8"/>
    </reaction>
</comment>
<evidence type="ECO:0000256" key="6">
    <source>
        <dbReference type="PROSITE-ProRule" id="PRU00277"/>
    </source>
</evidence>
<dbReference type="PRINTS" id="PR00153">
    <property type="entry name" value="CSAPPISMRASE"/>
</dbReference>
<dbReference type="InterPro" id="IPR046357">
    <property type="entry name" value="PPIase_dom_sf"/>
</dbReference>
<dbReference type="GO" id="GO:0003755">
    <property type="term" value="F:peptidyl-prolyl cis-trans isomerase activity"/>
    <property type="evidence" value="ECO:0007669"/>
    <property type="project" value="UniProtKB-KW"/>
</dbReference>
<dbReference type="CDD" id="cd00317">
    <property type="entry name" value="cyclophilin"/>
    <property type="match status" value="1"/>
</dbReference>
<feature type="domain" description="PPIase FKBP-type" evidence="8">
    <location>
        <begin position="250"/>
        <end position="353"/>
    </location>
</feature>
<proteinExistence type="inferred from homology"/>
<dbReference type="InterPro" id="IPR002130">
    <property type="entry name" value="Cyclophilin-type_PPIase_dom"/>
</dbReference>
<evidence type="ECO:0000256" key="3">
    <source>
        <dbReference type="ARBA" id="ARBA00013194"/>
    </source>
</evidence>
<dbReference type="EMBL" id="FOVI01000011">
    <property type="protein sequence ID" value="SFN80879.1"/>
    <property type="molecule type" value="Genomic_DNA"/>
</dbReference>
<protein>
    <recommendedName>
        <fullName evidence="3 6">peptidylprolyl isomerase</fullName>
        <ecNumber evidence="3 6">5.2.1.8</ecNumber>
    </recommendedName>
</protein>
<dbReference type="OrthoDB" id="9807797at2"/>
<dbReference type="InterPro" id="IPR001179">
    <property type="entry name" value="PPIase_FKBP_dom"/>
</dbReference>
<dbReference type="RefSeq" id="WP_091522980.1">
    <property type="nucleotide sequence ID" value="NZ_FOVI01000011.1"/>
</dbReference>
<dbReference type="PANTHER" id="PTHR45625:SF4">
    <property type="entry name" value="PEPTIDYLPROLYL ISOMERASE DOMAIN AND WD REPEAT-CONTAINING PROTEIN 1"/>
    <property type="match status" value="1"/>
</dbReference>